<reference evidence="1 2" key="1">
    <citation type="submission" date="2019-03" db="EMBL/GenBank/DDBJ databases">
        <title>Genomic Encyclopedia of Type Strains, Phase IV (KMG-IV): sequencing the most valuable type-strain genomes for metagenomic binning, comparative biology and taxonomic classification.</title>
        <authorList>
            <person name="Goeker M."/>
        </authorList>
    </citation>
    <scope>NUCLEOTIDE SEQUENCE [LARGE SCALE GENOMIC DNA]</scope>
    <source>
        <strain evidence="1 2">DSM 10053</strain>
    </source>
</reference>
<comment type="caution">
    <text evidence="1">The sequence shown here is derived from an EMBL/GenBank/DDBJ whole genome shotgun (WGS) entry which is preliminary data.</text>
</comment>
<gene>
    <name evidence="1" type="ORF">EV692_2186</name>
</gene>
<evidence type="ECO:0008006" key="3">
    <source>
        <dbReference type="Google" id="ProtNLM"/>
    </source>
</evidence>
<keyword evidence="2" id="KW-1185">Reference proteome</keyword>
<evidence type="ECO:0000313" key="1">
    <source>
        <dbReference type="EMBL" id="TCK67061.1"/>
    </source>
</evidence>
<dbReference type="RefSeq" id="WP_135107934.1">
    <property type="nucleotide sequence ID" value="NZ_LUKL01000002.1"/>
</dbReference>
<name>A0A4V2PTM5_9PAST</name>
<dbReference type="Proteomes" id="UP000295496">
    <property type="component" value="Unassembled WGS sequence"/>
</dbReference>
<organism evidence="1 2">
    <name type="scientific">Lonepinella koalarum</name>
    <dbReference type="NCBI Taxonomy" id="53417"/>
    <lineage>
        <taxon>Bacteria</taxon>
        <taxon>Pseudomonadati</taxon>
        <taxon>Pseudomonadota</taxon>
        <taxon>Gammaproteobacteria</taxon>
        <taxon>Pasteurellales</taxon>
        <taxon>Pasteurellaceae</taxon>
        <taxon>Lonepinella</taxon>
    </lineage>
</organism>
<dbReference type="EMBL" id="SMGJ01000008">
    <property type="protein sequence ID" value="TCK67061.1"/>
    <property type="molecule type" value="Genomic_DNA"/>
</dbReference>
<proteinExistence type="predicted"/>
<evidence type="ECO:0000313" key="2">
    <source>
        <dbReference type="Proteomes" id="UP000295496"/>
    </source>
</evidence>
<accession>A0A4V2PTM5</accession>
<sequence>MQRMNYADAYSALIKRYQDILMNNDSVKRLLAENDLSHLHLGFVPENYSDEKVIVLFIGRETRGWKIGDDINEYNFETIKKSIAKSKNWFENPKLKRGHGFFNYVKQLEKDNPIACFLWANIFACDYKKGCPTKLKDSILFNEIEILSVELIKAQIEILKPNIVIFASGNQGVQTRRKYFENLKPSGKRIDESLDKKYLERFYFSDNPKIICYRTVHPSARREEPCKALRTLRTLLKRNVSELTNSKLTGEKNVS</sequence>
<dbReference type="AlphaFoldDB" id="A0A4V2PTM5"/>
<protein>
    <recommendedName>
        <fullName evidence="3">Uracil DNA glycosylase superfamily protein</fullName>
    </recommendedName>
</protein>